<evidence type="ECO:0000259" key="16">
    <source>
        <dbReference type="Pfam" id="PF07687"/>
    </source>
</evidence>
<comment type="catalytic activity">
    <reaction evidence="14 15">
        <text>N-succinyl-(2S,6S)-2,6-diaminopimelate + H2O = (2S,6S)-2,6-diaminopimelate + succinate</text>
        <dbReference type="Rhea" id="RHEA:22608"/>
        <dbReference type="ChEBI" id="CHEBI:15377"/>
        <dbReference type="ChEBI" id="CHEBI:30031"/>
        <dbReference type="ChEBI" id="CHEBI:57609"/>
        <dbReference type="ChEBI" id="CHEBI:58087"/>
        <dbReference type="EC" id="3.5.1.18"/>
    </reaction>
</comment>
<dbReference type="GO" id="GO:0019877">
    <property type="term" value="P:diaminopimelate biosynthetic process"/>
    <property type="evidence" value="ECO:0007669"/>
    <property type="project" value="UniProtKB-UniRule"/>
</dbReference>
<comment type="function">
    <text evidence="15">Catalyzes the hydrolysis of N-succinyl-L,L-diaminopimelic acid (SDAP), forming succinate and LL-2,6-diaminopimelate (DAP), an intermediate involved in the bacterial biosynthesis of lysine and meso-diaminopimelic acid, an essential component of bacterial cell walls.</text>
</comment>
<comment type="similarity">
    <text evidence="2 15">Belongs to the peptidase M20A family. DapE subfamily.</text>
</comment>
<feature type="binding site" evidence="15">
    <location>
        <position position="140"/>
    </location>
    <ligand>
        <name>Zn(2+)</name>
        <dbReference type="ChEBI" id="CHEBI:29105"/>
        <label>2</label>
    </ligand>
</feature>
<dbReference type="EC" id="3.5.1.18" evidence="4 15"/>
<keyword evidence="9 15" id="KW-0862">Zinc</keyword>
<feature type="active site" description="Proton acceptor" evidence="15">
    <location>
        <position position="139"/>
    </location>
</feature>
<dbReference type="Proteomes" id="UP000033580">
    <property type="component" value="Unassembled WGS sequence"/>
</dbReference>
<evidence type="ECO:0000256" key="9">
    <source>
        <dbReference type="ARBA" id="ARBA00022833"/>
    </source>
</evidence>
<evidence type="ECO:0000256" key="12">
    <source>
        <dbReference type="ARBA" id="ARBA00023285"/>
    </source>
</evidence>
<evidence type="ECO:0000256" key="10">
    <source>
        <dbReference type="ARBA" id="ARBA00022915"/>
    </source>
</evidence>
<evidence type="ECO:0000256" key="4">
    <source>
        <dbReference type="ARBA" id="ARBA00011921"/>
    </source>
</evidence>
<keyword evidence="10 15" id="KW-0220">Diaminopimelate biosynthesis</keyword>
<keyword evidence="6 15" id="KW-0028">Amino-acid biosynthesis</keyword>
<evidence type="ECO:0000256" key="13">
    <source>
        <dbReference type="ARBA" id="ARBA00031891"/>
    </source>
</evidence>
<dbReference type="GO" id="GO:0050897">
    <property type="term" value="F:cobalt ion binding"/>
    <property type="evidence" value="ECO:0007669"/>
    <property type="project" value="UniProtKB-UniRule"/>
</dbReference>
<feature type="domain" description="Peptidase M20 dimerisation" evidence="16">
    <location>
        <begin position="181"/>
        <end position="284"/>
    </location>
</feature>
<dbReference type="NCBIfam" id="NF009557">
    <property type="entry name" value="PRK13009.1"/>
    <property type="match status" value="1"/>
</dbReference>
<sequence>MISKKLIIELLKQLISFKSVTPNDNGAIDFITNLLVKQGFKVYVKEFGQEYKVKNLYGYFGNGQPNICFAGHIDVVPAGFIEQWKYPPFCATQYKDKIYGRGVVDMKGAISAMLSAVFCFIDNNNDFNGTISFLITADEEGEALFGTKKMLEWINKQGHKIDFTILGEPTCTNKIGDTIKIGRRGSINFDLKVFGKQGHVAYPHLAINPNHLIVKILNRLIAYKIDEGNEFFAPSNLEVVSIDTNNNITNVIPEIAQSKFNIRFNDIHTNEWLLEIVKKTVEQFTTNYDLQSSCRSRPFLAKMSPYIFSFKELVHKVTKIKPEFSTSGGTSDAYFFKDYSPIVEFGLLNTMAHKINEYCLINDLQTLCRVYYNALCLFLMSNSKFRTN</sequence>
<comment type="caution">
    <text evidence="17">The sequence shown here is derived from an EMBL/GenBank/DDBJ whole genome shotgun (WGS) entry which is preliminary data.</text>
</comment>
<comment type="subunit">
    <text evidence="3 15">Homodimer.</text>
</comment>
<dbReference type="GO" id="GO:0009089">
    <property type="term" value="P:lysine biosynthetic process via diaminopimelate"/>
    <property type="evidence" value="ECO:0007669"/>
    <property type="project" value="UniProtKB-UniRule"/>
</dbReference>
<reference evidence="17 18" key="1">
    <citation type="submission" date="2015-01" db="EMBL/GenBank/DDBJ databases">
        <title>Genome Sequencing of Rickettsiales.</title>
        <authorList>
            <person name="Daugherty S.C."/>
            <person name="Su Q."/>
            <person name="Abolude K."/>
            <person name="Beier-Sexton M."/>
            <person name="Carlyon J.A."/>
            <person name="Carter R."/>
            <person name="Day N.P."/>
            <person name="Dumler S.J."/>
            <person name="Dyachenko V."/>
            <person name="Godinez A."/>
            <person name="Kurtti T.J."/>
            <person name="Lichay M."/>
            <person name="Mullins K.E."/>
            <person name="Ott S."/>
            <person name="Pappas-Brown V."/>
            <person name="Paris D.H."/>
            <person name="Patel P."/>
            <person name="Richards A.L."/>
            <person name="Sadzewicz L."/>
            <person name="Sears K."/>
            <person name="Seidman D."/>
            <person name="Sengamalay N."/>
            <person name="Stenos J."/>
            <person name="Tallon L.J."/>
            <person name="Vincent G."/>
            <person name="Fraser C.M."/>
            <person name="Munderloh U."/>
            <person name="Dunning-Hotopp J.C."/>
        </authorList>
    </citation>
    <scope>NUCLEOTIDE SEQUENCE [LARGE SCALE GENOMIC DNA]</scope>
    <source>
        <strain evidence="17 18">UT144</strain>
    </source>
</reference>
<keyword evidence="8 15" id="KW-0378">Hydrolase</keyword>
<feature type="binding site" evidence="15">
    <location>
        <position position="105"/>
    </location>
    <ligand>
        <name>Zn(2+)</name>
        <dbReference type="ChEBI" id="CHEBI:29105"/>
        <label>1</label>
    </ligand>
</feature>
<dbReference type="NCBIfam" id="TIGR01246">
    <property type="entry name" value="dapE_proteo"/>
    <property type="match status" value="1"/>
</dbReference>
<dbReference type="GO" id="GO:0008777">
    <property type="term" value="F:acetylornithine deacetylase activity"/>
    <property type="evidence" value="ECO:0007669"/>
    <property type="project" value="TreeGrafter"/>
</dbReference>
<dbReference type="Pfam" id="PF01546">
    <property type="entry name" value="Peptidase_M20"/>
    <property type="match status" value="1"/>
</dbReference>
<dbReference type="GO" id="GO:0006526">
    <property type="term" value="P:L-arginine biosynthetic process"/>
    <property type="evidence" value="ECO:0007669"/>
    <property type="project" value="TreeGrafter"/>
</dbReference>
<keyword evidence="7 15" id="KW-0479">Metal-binding</keyword>
<dbReference type="Gene3D" id="3.40.630.10">
    <property type="entry name" value="Zn peptidases"/>
    <property type="match status" value="2"/>
</dbReference>
<evidence type="ECO:0000256" key="7">
    <source>
        <dbReference type="ARBA" id="ARBA00022723"/>
    </source>
</evidence>
<dbReference type="InterPro" id="IPR002933">
    <property type="entry name" value="Peptidase_M20"/>
</dbReference>
<dbReference type="EMBL" id="LAOR01000056">
    <property type="protein sequence ID" value="KJW07059.1"/>
    <property type="molecule type" value="Genomic_DNA"/>
</dbReference>
<evidence type="ECO:0000256" key="5">
    <source>
        <dbReference type="ARBA" id="ARBA00022391"/>
    </source>
</evidence>
<evidence type="ECO:0000313" key="17">
    <source>
        <dbReference type="EMBL" id="KJW07059.1"/>
    </source>
</evidence>
<dbReference type="HAMAP" id="MF_01690">
    <property type="entry name" value="DapE"/>
    <property type="match status" value="1"/>
</dbReference>
<feature type="binding site" evidence="15">
    <location>
        <position position="105"/>
    </location>
    <ligand>
        <name>Zn(2+)</name>
        <dbReference type="ChEBI" id="CHEBI:29105"/>
        <label>2</label>
    </ligand>
</feature>
<evidence type="ECO:0000256" key="6">
    <source>
        <dbReference type="ARBA" id="ARBA00022605"/>
    </source>
</evidence>
<dbReference type="PANTHER" id="PTHR43808">
    <property type="entry name" value="ACETYLORNITHINE DEACETYLASE"/>
    <property type="match status" value="1"/>
</dbReference>
<evidence type="ECO:0000256" key="8">
    <source>
        <dbReference type="ARBA" id="ARBA00022801"/>
    </source>
</evidence>
<dbReference type="UniPathway" id="UPA00034">
    <property type="reaction ID" value="UER00021"/>
</dbReference>
<gene>
    <name evidence="15 17" type="primary">dapE</name>
    <name evidence="17" type="ORF">OTUT144_0892</name>
</gene>
<comment type="pathway">
    <text evidence="1 15">Amino-acid biosynthesis; L-lysine biosynthesis via DAP pathway; LL-2,6-diaminopimelate from (S)-tetrahydrodipicolinate (succinylase route): step 3/3.</text>
</comment>
<accession>A0A0F3RPF6</accession>
<dbReference type="GO" id="GO:0008270">
    <property type="term" value="F:zinc ion binding"/>
    <property type="evidence" value="ECO:0007669"/>
    <property type="project" value="UniProtKB-UniRule"/>
</dbReference>
<feature type="binding site" evidence="15">
    <location>
        <position position="72"/>
    </location>
    <ligand>
        <name>Zn(2+)</name>
        <dbReference type="ChEBI" id="CHEBI:29105"/>
        <label>1</label>
    </ligand>
</feature>
<evidence type="ECO:0000256" key="15">
    <source>
        <dbReference type="HAMAP-Rule" id="MF_01690"/>
    </source>
</evidence>
<dbReference type="InterPro" id="IPR005941">
    <property type="entry name" value="DapE_proteobac"/>
</dbReference>
<dbReference type="PANTHER" id="PTHR43808:SF31">
    <property type="entry name" value="N-ACETYL-L-CITRULLINE DEACETYLASE"/>
    <property type="match status" value="1"/>
</dbReference>
<dbReference type="GO" id="GO:0009014">
    <property type="term" value="F:succinyl-diaminopimelate desuccinylase activity"/>
    <property type="evidence" value="ECO:0007669"/>
    <property type="project" value="UniProtKB-UniRule"/>
</dbReference>
<evidence type="ECO:0000256" key="3">
    <source>
        <dbReference type="ARBA" id="ARBA00011738"/>
    </source>
</evidence>
<organism evidence="17 18">
    <name type="scientific">Orientia tsutsugamushi str. UT144</name>
    <dbReference type="NCBI Taxonomy" id="1441384"/>
    <lineage>
        <taxon>Bacteria</taxon>
        <taxon>Pseudomonadati</taxon>
        <taxon>Pseudomonadota</taxon>
        <taxon>Alphaproteobacteria</taxon>
        <taxon>Rickettsiales</taxon>
        <taxon>Rickettsiaceae</taxon>
        <taxon>Rickettsieae</taxon>
        <taxon>Orientia</taxon>
    </lineage>
</organism>
<dbReference type="SUPFAM" id="SSF53187">
    <property type="entry name" value="Zn-dependent exopeptidases"/>
    <property type="match status" value="1"/>
</dbReference>
<evidence type="ECO:0000313" key="18">
    <source>
        <dbReference type="Proteomes" id="UP000033580"/>
    </source>
</evidence>
<keyword evidence="12 15" id="KW-0170">Cobalt</keyword>
<dbReference type="Gene3D" id="3.30.70.360">
    <property type="match status" value="1"/>
</dbReference>
<dbReference type="CDD" id="cd03891">
    <property type="entry name" value="M20_DapE_proteobac"/>
    <property type="match status" value="1"/>
</dbReference>
<protein>
    <recommendedName>
        <fullName evidence="5 15">Succinyl-diaminopimelate desuccinylase</fullName>
        <shortName evidence="15">SDAP desuccinylase</shortName>
        <ecNumber evidence="4 15">3.5.1.18</ecNumber>
    </recommendedName>
    <alternativeName>
        <fullName evidence="13 15">N-succinyl-LL-2,6-diaminoheptanedioate amidohydrolase</fullName>
    </alternativeName>
</protein>
<dbReference type="AlphaFoldDB" id="A0A0F3RPF6"/>
<evidence type="ECO:0000256" key="2">
    <source>
        <dbReference type="ARBA" id="ARBA00006746"/>
    </source>
</evidence>
<dbReference type="InterPro" id="IPR036264">
    <property type="entry name" value="Bact_exopeptidase_dim_dom"/>
</dbReference>
<dbReference type="SUPFAM" id="SSF55031">
    <property type="entry name" value="Bacterial exopeptidase dimerisation domain"/>
    <property type="match status" value="1"/>
</dbReference>
<proteinExistence type="inferred from homology"/>
<dbReference type="Pfam" id="PF07687">
    <property type="entry name" value="M20_dimer"/>
    <property type="match status" value="1"/>
</dbReference>
<dbReference type="PATRIC" id="fig|1441384.3.peg.1893"/>
<evidence type="ECO:0000256" key="1">
    <source>
        <dbReference type="ARBA" id="ARBA00005130"/>
    </source>
</evidence>
<dbReference type="InterPro" id="IPR050072">
    <property type="entry name" value="Peptidase_M20A"/>
</dbReference>
<dbReference type="InterPro" id="IPR011650">
    <property type="entry name" value="Peptidase_M20_dimer"/>
</dbReference>
<feature type="binding site" evidence="15">
    <location>
        <position position="353"/>
    </location>
    <ligand>
        <name>Zn(2+)</name>
        <dbReference type="ChEBI" id="CHEBI:29105"/>
        <label>2</label>
    </ligand>
</feature>
<comment type="cofactor">
    <cofactor evidence="15">
        <name>Zn(2+)</name>
        <dbReference type="ChEBI" id="CHEBI:29105"/>
    </cofactor>
    <cofactor evidence="15">
        <name>Co(2+)</name>
        <dbReference type="ChEBI" id="CHEBI:48828"/>
    </cofactor>
    <text evidence="15">Binds 2 Zn(2+) or Co(2+) ions per subunit.</text>
</comment>
<feature type="binding site" evidence="15">
    <location>
        <position position="168"/>
    </location>
    <ligand>
        <name>Zn(2+)</name>
        <dbReference type="ChEBI" id="CHEBI:29105"/>
        <label>1</label>
    </ligand>
</feature>
<keyword evidence="11 15" id="KW-0457">Lysine biosynthesis</keyword>
<name>A0A0F3RPF6_ORITS</name>
<evidence type="ECO:0000256" key="11">
    <source>
        <dbReference type="ARBA" id="ARBA00023154"/>
    </source>
</evidence>
<evidence type="ECO:0000256" key="14">
    <source>
        <dbReference type="ARBA" id="ARBA00051301"/>
    </source>
</evidence>
<feature type="active site" evidence="15">
    <location>
        <position position="74"/>
    </location>
</feature>